<organism evidence="1 2">
    <name type="scientific">Durusdinium trenchii</name>
    <dbReference type="NCBI Taxonomy" id="1381693"/>
    <lineage>
        <taxon>Eukaryota</taxon>
        <taxon>Sar</taxon>
        <taxon>Alveolata</taxon>
        <taxon>Dinophyceae</taxon>
        <taxon>Suessiales</taxon>
        <taxon>Symbiodiniaceae</taxon>
        <taxon>Durusdinium</taxon>
    </lineage>
</organism>
<dbReference type="EMBL" id="CAXAMM010010580">
    <property type="protein sequence ID" value="CAK9023704.1"/>
    <property type="molecule type" value="Genomic_DNA"/>
</dbReference>
<name>A0ABP0KAX6_9DINO</name>
<evidence type="ECO:0000313" key="2">
    <source>
        <dbReference type="Proteomes" id="UP001642464"/>
    </source>
</evidence>
<sequence>MADAVREYTVEIFAIVQRIQNDLEAAAAATCGQPIVVSKRLWCTGERMCHKTCMLQVWYRETGDEMFQERARVCGGRCMAWDILSPESLTDDAEQWNGHFFRHCRDVVGVRLGYHDPRCPLREERNTSNHKVRIKNCEKPVLDTRQAQWIRKVQATLSGIEKFTAMQTTDFLKMSLRVECILHVLKAHAWGSSGCAAQHVVDPFNVSPLTVHCQRKGDSFSVTRALQHVRRELLTLFEVLSTAVVLGGRFSAKGCALLPVPLISRPGEEEDVTESLPQSRRM</sequence>
<proteinExistence type="predicted"/>
<accession>A0ABP0KAX6</accession>
<reference evidence="1 2" key="1">
    <citation type="submission" date="2024-02" db="EMBL/GenBank/DDBJ databases">
        <authorList>
            <person name="Chen Y."/>
            <person name="Shah S."/>
            <person name="Dougan E. K."/>
            <person name="Thang M."/>
            <person name="Chan C."/>
        </authorList>
    </citation>
    <scope>NUCLEOTIDE SEQUENCE [LARGE SCALE GENOMIC DNA]</scope>
</reference>
<protein>
    <submittedName>
        <fullName evidence="1">Uncharacterized protein</fullName>
    </submittedName>
</protein>
<dbReference type="Proteomes" id="UP001642464">
    <property type="component" value="Unassembled WGS sequence"/>
</dbReference>
<evidence type="ECO:0000313" key="1">
    <source>
        <dbReference type="EMBL" id="CAK9023704.1"/>
    </source>
</evidence>
<comment type="caution">
    <text evidence="1">The sequence shown here is derived from an EMBL/GenBank/DDBJ whole genome shotgun (WGS) entry which is preliminary data.</text>
</comment>
<keyword evidence="2" id="KW-1185">Reference proteome</keyword>
<gene>
    <name evidence="1" type="ORF">SCF082_LOCUS16309</name>
</gene>